<dbReference type="InterPro" id="IPR013877">
    <property type="entry name" value="YAP-bd/ALF4/Glomulin"/>
</dbReference>
<dbReference type="GO" id="GO:0005737">
    <property type="term" value="C:cytoplasm"/>
    <property type="evidence" value="ECO:0007669"/>
    <property type="project" value="TreeGrafter"/>
</dbReference>
<sequence length="736" mass="81722">MPLGTAYNLNNWKHRNADLRITGAESETQLHKRRGVTFTRDTELIDDEIEIRRGWTVAETDDSEDLAIGLEILPGAGRGASEYEFETEGAVVPWLISKGGFLVLSVEGTDGRERDGVVTQEHGVVRAGCWAGPDRLGGQRCGSCRRSRCLHRAPSRYQTVKEEDFTDCLTVEMEQREADWSIQGGDGSSVWELVDFLETISGSALADAEDEDAQNNALEVLYEIQRFLLSPTLDQEVIDALSFELPKVASKFAGLSSRCLEIADRIIDRFIEICSPRDMLSILCGALSATDRPIYASGYVASILRGLSKVFISLQRRHFEQVKVAIPVILNVLKAACSELGDEDTECMNLFCRAIGIADSIRAVCAKFEGRVNEKLRALLGLYVLQVMLSNFLPYCDLSYLGLITGSDVDVMTNIIVVEVEDDYMSCLSYIKHGASLSVIWGYIYDDVTQAAGGDISFIMGELQSNQINRWQAVGMLKYILASTDMLWELKKHAINFLLCITNGSVTRNDGLTDCSIFLPSLCAASQVITKVIIYAPNTELRKNAYEALKRVLADTPTSDRFDILKALITNSDSSSMTAILLDLVRGELHRESFQRISTKKDEAPQTENQGSSISSIWTAEVLKLVEIVLRPPEGGPPPFPEHGDAVLAALNLYRFILITESAGKTNYTEVLSKKNLQKAYNEWLLPLRTLVTGIMTENKNDYDQLAIDTVCALNPVELVLYRCIELVEEKLKHST</sequence>
<dbReference type="AlphaFoldDB" id="A0A6A6KGG0"/>
<dbReference type="PANTHER" id="PTHR15430">
    <property type="entry name" value="GLOMULIN"/>
    <property type="match status" value="1"/>
</dbReference>
<evidence type="ECO:0000313" key="2">
    <source>
        <dbReference type="Proteomes" id="UP000467840"/>
    </source>
</evidence>
<reference evidence="1 2" key="1">
    <citation type="journal article" date="2020" name="Mol. Plant">
        <title>The Chromosome-Based Rubber Tree Genome Provides New Insights into Spurge Genome Evolution and Rubber Biosynthesis.</title>
        <authorList>
            <person name="Liu J."/>
            <person name="Shi C."/>
            <person name="Shi C.C."/>
            <person name="Li W."/>
            <person name="Zhang Q.J."/>
            <person name="Zhang Y."/>
            <person name="Li K."/>
            <person name="Lu H.F."/>
            <person name="Shi C."/>
            <person name="Zhu S.T."/>
            <person name="Xiao Z.Y."/>
            <person name="Nan H."/>
            <person name="Yue Y."/>
            <person name="Zhu X.G."/>
            <person name="Wu Y."/>
            <person name="Hong X.N."/>
            <person name="Fan G.Y."/>
            <person name="Tong Y."/>
            <person name="Zhang D."/>
            <person name="Mao C.L."/>
            <person name="Liu Y.L."/>
            <person name="Hao S.J."/>
            <person name="Liu W.Q."/>
            <person name="Lv M.Q."/>
            <person name="Zhang H.B."/>
            <person name="Liu Y."/>
            <person name="Hu-Tang G.R."/>
            <person name="Wang J.P."/>
            <person name="Wang J.H."/>
            <person name="Sun Y.H."/>
            <person name="Ni S.B."/>
            <person name="Chen W.B."/>
            <person name="Zhang X.C."/>
            <person name="Jiao Y.N."/>
            <person name="Eichler E.E."/>
            <person name="Li G.H."/>
            <person name="Liu X."/>
            <person name="Gao L.Z."/>
        </authorList>
    </citation>
    <scope>NUCLEOTIDE SEQUENCE [LARGE SCALE GENOMIC DNA]</scope>
    <source>
        <strain evidence="2">cv. GT1</strain>
        <tissue evidence="1">Leaf</tissue>
    </source>
</reference>
<protein>
    <recommendedName>
        <fullName evidence="3">Aberrant root formation protein 4</fullName>
    </recommendedName>
</protein>
<comment type="caution">
    <text evidence="1">The sequence shown here is derived from an EMBL/GenBank/DDBJ whole genome shotgun (WGS) entry which is preliminary data.</text>
</comment>
<organism evidence="1 2">
    <name type="scientific">Hevea brasiliensis</name>
    <name type="common">Para rubber tree</name>
    <name type="synonym">Siphonia brasiliensis</name>
    <dbReference type="NCBI Taxonomy" id="3981"/>
    <lineage>
        <taxon>Eukaryota</taxon>
        <taxon>Viridiplantae</taxon>
        <taxon>Streptophyta</taxon>
        <taxon>Embryophyta</taxon>
        <taxon>Tracheophyta</taxon>
        <taxon>Spermatophyta</taxon>
        <taxon>Magnoliopsida</taxon>
        <taxon>eudicotyledons</taxon>
        <taxon>Gunneridae</taxon>
        <taxon>Pentapetalae</taxon>
        <taxon>rosids</taxon>
        <taxon>fabids</taxon>
        <taxon>Malpighiales</taxon>
        <taxon>Euphorbiaceae</taxon>
        <taxon>Crotonoideae</taxon>
        <taxon>Micrandreae</taxon>
        <taxon>Hevea</taxon>
    </lineage>
</organism>
<dbReference type="PANTHER" id="PTHR15430:SF1">
    <property type="entry name" value="GLOMULIN"/>
    <property type="match status" value="1"/>
</dbReference>
<dbReference type="EMBL" id="JAAGAX010000017">
    <property type="protein sequence ID" value="KAF2287256.1"/>
    <property type="molecule type" value="Genomic_DNA"/>
</dbReference>
<proteinExistence type="predicted"/>
<evidence type="ECO:0000313" key="1">
    <source>
        <dbReference type="EMBL" id="KAF2287256.1"/>
    </source>
</evidence>
<accession>A0A6A6KGG0</accession>
<gene>
    <name evidence="1" type="ORF">GH714_039456</name>
</gene>
<dbReference type="Pfam" id="PF08568">
    <property type="entry name" value="Kinetochor_Ybp2"/>
    <property type="match status" value="2"/>
</dbReference>
<keyword evidence="2" id="KW-1185">Reference proteome</keyword>
<name>A0A6A6KGG0_HEVBR</name>
<evidence type="ECO:0008006" key="3">
    <source>
        <dbReference type="Google" id="ProtNLM"/>
    </source>
</evidence>
<dbReference type="GO" id="GO:0055105">
    <property type="term" value="F:ubiquitin-protein transferase inhibitor activity"/>
    <property type="evidence" value="ECO:0007669"/>
    <property type="project" value="TreeGrafter"/>
</dbReference>
<dbReference type="InterPro" id="IPR019516">
    <property type="entry name" value="Glomulin/ALF4"/>
</dbReference>
<dbReference type="Proteomes" id="UP000467840">
    <property type="component" value="Chromosome 3"/>
</dbReference>